<proteinExistence type="predicted"/>
<comment type="caution">
    <text evidence="1">The sequence shown here is derived from an EMBL/GenBank/DDBJ whole genome shotgun (WGS) entry which is preliminary data.</text>
</comment>
<dbReference type="EMBL" id="MU266705">
    <property type="protein sequence ID" value="KAH7919011.1"/>
    <property type="molecule type" value="Genomic_DNA"/>
</dbReference>
<name>A0ACB8AZL1_9AGAM</name>
<organism evidence="1 2">
    <name type="scientific">Leucogyrophana mollusca</name>
    <dbReference type="NCBI Taxonomy" id="85980"/>
    <lineage>
        <taxon>Eukaryota</taxon>
        <taxon>Fungi</taxon>
        <taxon>Dikarya</taxon>
        <taxon>Basidiomycota</taxon>
        <taxon>Agaricomycotina</taxon>
        <taxon>Agaricomycetes</taxon>
        <taxon>Agaricomycetidae</taxon>
        <taxon>Boletales</taxon>
        <taxon>Boletales incertae sedis</taxon>
        <taxon>Leucogyrophana</taxon>
    </lineage>
</organism>
<evidence type="ECO:0000313" key="1">
    <source>
        <dbReference type="EMBL" id="KAH7919011.1"/>
    </source>
</evidence>
<dbReference type="Proteomes" id="UP000790709">
    <property type="component" value="Unassembled WGS sequence"/>
</dbReference>
<gene>
    <name evidence="1" type="ORF">BV22DRAFT_972416</name>
</gene>
<reference evidence="1" key="1">
    <citation type="journal article" date="2021" name="New Phytol.">
        <title>Evolutionary innovations through gain and loss of genes in the ectomycorrhizal Boletales.</title>
        <authorList>
            <person name="Wu G."/>
            <person name="Miyauchi S."/>
            <person name="Morin E."/>
            <person name="Kuo A."/>
            <person name="Drula E."/>
            <person name="Varga T."/>
            <person name="Kohler A."/>
            <person name="Feng B."/>
            <person name="Cao Y."/>
            <person name="Lipzen A."/>
            <person name="Daum C."/>
            <person name="Hundley H."/>
            <person name="Pangilinan J."/>
            <person name="Johnson J."/>
            <person name="Barry K."/>
            <person name="LaButti K."/>
            <person name="Ng V."/>
            <person name="Ahrendt S."/>
            <person name="Min B."/>
            <person name="Choi I.G."/>
            <person name="Park H."/>
            <person name="Plett J.M."/>
            <person name="Magnuson J."/>
            <person name="Spatafora J.W."/>
            <person name="Nagy L.G."/>
            <person name="Henrissat B."/>
            <person name="Grigoriev I.V."/>
            <person name="Yang Z.L."/>
            <person name="Xu J."/>
            <person name="Martin F.M."/>
        </authorList>
    </citation>
    <scope>NUCLEOTIDE SEQUENCE</scope>
    <source>
        <strain evidence="1">KUC20120723A-06</strain>
    </source>
</reference>
<sequence length="517" mass="56617">FSQLLGYASIGCWLGAQFPQVLENIKRQSCEGLALPFLLNWLLGDMSNLIGCLLTHQLPFQTWLATYFCFVDCSLLCQYFYYGGGPELPQRYSRSRSRAASTARRLSSDASHYRTLSAVAGNVAAAAALAAHSESPEARYPRKRQEDITVKSREESANRPSVDMLENEDDADEAMLSALSDSFHSDNGRVSSRKRVSWSQERFDRQPNPARSQGPSGVHPSLQITTSQREFASLTRGRPLQRDVDIQEVINVDEESGSRTPSAHRTGSRASRRGAGMVLLGVGALFSIGTFGGNWFGPSLTGGSNIGRVLIAHSIPAPHTAGLVVAGKYHHSTTASSSQAIIDLPPIPSIEETTVVVDTHEEPSTERIIGRISAWLCTTLYLTSRLPQIWKNYVRKSVEGLSMYLFVFAFLGNFFYVCSILSSPQTRLPPPASTDFLKESLPYLLGSAGTFVFDITIVSQSFIYRTPPRHRIRSNSVRSTALAEEEAGLLRGDSLADSRTDLNGTVAAGPRSRSRAS</sequence>
<accession>A0ACB8AZL1</accession>
<feature type="non-terminal residue" evidence="1">
    <location>
        <position position="517"/>
    </location>
</feature>
<evidence type="ECO:0000313" key="2">
    <source>
        <dbReference type="Proteomes" id="UP000790709"/>
    </source>
</evidence>
<keyword evidence="2" id="KW-1185">Reference proteome</keyword>
<protein>
    <submittedName>
        <fullName evidence="1">Uncharacterized protein</fullName>
    </submittedName>
</protein>
<feature type="non-terminal residue" evidence="1">
    <location>
        <position position="1"/>
    </location>
</feature>